<dbReference type="NCBIfam" id="TIGR02665">
    <property type="entry name" value="molyb_mobA"/>
    <property type="match status" value="1"/>
</dbReference>
<dbReference type="PANTHER" id="PTHR19136:SF81">
    <property type="entry name" value="MOLYBDENUM COFACTOR GUANYLYLTRANSFERASE"/>
    <property type="match status" value="1"/>
</dbReference>
<organism evidence="10 11">
    <name type="scientific">Undibacterium terreum</name>
    <dbReference type="NCBI Taxonomy" id="1224302"/>
    <lineage>
        <taxon>Bacteria</taxon>
        <taxon>Pseudomonadati</taxon>
        <taxon>Pseudomonadota</taxon>
        <taxon>Betaproteobacteria</taxon>
        <taxon>Burkholderiales</taxon>
        <taxon>Oxalobacteraceae</taxon>
        <taxon>Undibacterium</taxon>
    </lineage>
</organism>
<reference evidence="10" key="2">
    <citation type="submission" date="2020-09" db="EMBL/GenBank/DDBJ databases">
        <authorList>
            <person name="Sun Q."/>
            <person name="Zhou Y."/>
        </authorList>
    </citation>
    <scope>NUCLEOTIDE SEQUENCE</scope>
    <source>
        <strain evidence="10">CGMCC 1.10998</strain>
    </source>
</reference>
<comment type="subunit">
    <text evidence="8">Monomer.</text>
</comment>
<feature type="domain" description="MobA-like NTP transferase" evidence="9">
    <location>
        <begin position="14"/>
        <end position="179"/>
    </location>
</feature>
<dbReference type="GO" id="GO:0046872">
    <property type="term" value="F:metal ion binding"/>
    <property type="evidence" value="ECO:0007669"/>
    <property type="project" value="UniProtKB-KW"/>
</dbReference>
<comment type="cofactor">
    <cofactor evidence="8">
        <name>Mg(2+)</name>
        <dbReference type="ChEBI" id="CHEBI:18420"/>
    </cofactor>
</comment>
<evidence type="ECO:0000259" key="9">
    <source>
        <dbReference type="Pfam" id="PF12804"/>
    </source>
</evidence>
<dbReference type="GO" id="GO:1902758">
    <property type="term" value="P:bis(molybdopterin guanine dinucleotide)molybdenum biosynthetic process"/>
    <property type="evidence" value="ECO:0007669"/>
    <property type="project" value="TreeGrafter"/>
</dbReference>
<dbReference type="PANTHER" id="PTHR19136">
    <property type="entry name" value="MOLYBDENUM COFACTOR GUANYLYLTRANSFERASE"/>
    <property type="match status" value="1"/>
</dbReference>
<feature type="binding site" evidence="8">
    <location>
        <begin position="17"/>
        <end position="19"/>
    </location>
    <ligand>
        <name>GTP</name>
        <dbReference type="ChEBI" id="CHEBI:37565"/>
    </ligand>
</feature>
<dbReference type="GO" id="GO:0005737">
    <property type="term" value="C:cytoplasm"/>
    <property type="evidence" value="ECO:0007669"/>
    <property type="project" value="UniProtKB-SubCell"/>
</dbReference>
<comment type="subcellular location">
    <subcellularLocation>
        <location evidence="8">Cytoplasm</location>
    </subcellularLocation>
</comment>
<keyword evidence="10" id="KW-0548">Nucleotidyltransferase</keyword>
<dbReference type="GO" id="GO:0061603">
    <property type="term" value="F:molybdenum cofactor guanylyltransferase activity"/>
    <property type="evidence" value="ECO:0007669"/>
    <property type="project" value="UniProtKB-EC"/>
</dbReference>
<keyword evidence="4 8" id="KW-0547">Nucleotide-binding</keyword>
<name>A0A916XSA8_9BURK</name>
<gene>
    <name evidence="8 10" type="primary">mobA</name>
    <name evidence="10" type="ORF">GCM10011396_53920</name>
</gene>
<feature type="binding site" evidence="8">
    <location>
        <position position="30"/>
    </location>
    <ligand>
        <name>GTP</name>
        <dbReference type="ChEBI" id="CHEBI:37565"/>
    </ligand>
</feature>
<comment type="similarity">
    <text evidence="8">Belongs to the MobA family.</text>
</comment>
<keyword evidence="1 8" id="KW-0963">Cytoplasm</keyword>
<keyword evidence="2 8" id="KW-0808">Transferase</keyword>
<dbReference type="RefSeq" id="WP_188569263.1">
    <property type="nucleotide sequence ID" value="NZ_BMED01000008.1"/>
</dbReference>
<dbReference type="InterPro" id="IPR029044">
    <property type="entry name" value="Nucleotide-diphossugar_trans"/>
</dbReference>
<comment type="caution">
    <text evidence="10">The sequence shown here is derived from an EMBL/GenBank/DDBJ whole genome shotgun (WGS) entry which is preliminary data.</text>
</comment>
<evidence type="ECO:0000256" key="3">
    <source>
        <dbReference type="ARBA" id="ARBA00022723"/>
    </source>
</evidence>
<dbReference type="GO" id="GO:0005525">
    <property type="term" value="F:GTP binding"/>
    <property type="evidence" value="ECO:0007669"/>
    <property type="project" value="UniProtKB-UniRule"/>
</dbReference>
<evidence type="ECO:0000256" key="2">
    <source>
        <dbReference type="ARBA" id="ARBA00022679"/>
    </source>
</evidence>
<sequence length="211" mass="22721">MEKTAPIAISEISGLLLAGGRGSRMGNVDKGLQLFRGEPLALHVMRRLLAQVGSLSINANQNAEAYQSLGAMLYSNQVPILPDQTEDFAGPLAGLQAGLRHCKTSYLLSTPCDAPFVPLDLANRLSQALLEQQADLAVATASVKGQLQVHRVCSLMKTSVLPSLTAFLDQGGRKVGAWHATLKVVQVHFDDETAFYNINTLEELRQLEANA</sequence>
<evidence type="ECO:0000256" key="6">
    <source>
        <dbReference type="ARBA" id="ARBA00023134"/>
    </source>
</evidence>
<feature type="binding site" evidence="8">
    <location>
        <position position="58"/>
    </location>
    <ligand>
        <name>GTP</name>
        <dbReference type="ChEBI" id="CHEBI:37565"/>
    </ligand>
</feature>
<feature type="binding site" evidence="8">
    <location>
        <position position="83"/>
    </location>
    <ligand>
        <name>GTP</name>
        <dbReference type="ChEBI" id="CHEBI:37565"/>
    </ligand>
</feature>
<proteinExistence type="inferred from homology"/>
<evidence type="ECO:0000256" key="5">
    <source>
        <dbReference type="ARBA" id="ARBA00022842"/>
    </source>
</evidence>
<protein>
    <recommendedName>
        <fullName evidence="8">Molybdenum cofactor guanylyltransferase</fullName>
        <shortName evidence="8">MoCo guanylyltransferase</shortName>
        <ecNumber evidence="8">2.7.7.77</ecNumber>
    </recommendedName>
    <alternativeName>
        <fullName evidence="8">GTP:molybdopterin guanylyltransferase</fullName>
    </alternativeName>
    <alternativeName>
        <fullName evidence="8">Mo-MPT guanylyltransferase</fullName>
    </alternativeName>
    <alternativeName>
        <fullName evidence="8">Molybdopterin guanylyltransferase</fullName>
    </alternativeName>
    <alternativeName>
        <fullName evidence="8">Molybdopterin-guanine dinucleotide synthase</fullName>
        <shortName evidence="8">MGD synthase</shortName>
    </alternativeName>
</protein>
<dbReference type="AlphaFoldDB" id="A0A916XSA8"/>
<comment type="domain">
    <text evidence="8">The N-terminal domain determines nucleotide recognition and specific binding, while the C-terminal domain determines the specific binding to the target protein.</text>
</comment>
<dbReference type="EMBL" id="BMED01000008">
    <property type="protein sequence ID" value="GGC99617.1"/>
    <property type="molecule type" value="Genomic_DNA"/>
</dbReference>
<feature type="binding site" evidence="8">
    <location>
        <position position="113"/>
    </location>
    <ligand>
        <name>Mg(2+)</name>
        <dbReference type="ChEBI" id="CHEBI:18420"/>
    </ligand>
</feature>
<comment type="catalytic activity">
    <reaction evidence="8">
        <text>Mo-molybdopterin + GTP + H(+) = Mo-molybdopterin guanine dinucleotide + diphosphate</text>
        <dbReference type="Rhea" id="RHEA:34243"/>
        <dbReference type="ChEBI" id="CHEBI:15378"/>
        <dbReference type="ChEBI" id="CHEBI:33019"/>
        <dbReference type="ChEBI" id="CHEBI:37565"/>
        <dbReference type="ChEBI" id="CHEBI:71302"/>
        <dbReference type="ChEBI" id="CHEBI:71310"/>
        <dbReference type="EC" id="2.7.7.77"/>
    </reaction>
</comment>
<dbReference type="HAMAP" id="MF_00316">
    <property type="entry name" value="MobA"/>
    <property type="match status" value="1"/>
</dbReference>
<evidence type="ECO:0000256" key="4">
    <source>
        <dbReference type="ARBA" id="ARBA00022741"/>
    </source>
</evidence>
<reference evidence="10" key="1">
    <citation type="journal article" date="2014" name="Int. J. Syst. Evol. Microbiol.">
        <title>Complete genome sequence of Corynebacterium casei LMG S-19264T (=DSM 44701T), isolated from a smear-ripened cheese.</title>
        <authorList>
            <consortium name="US DOE Joint Genome Institute (JGI-PGF)"/>
            <person name="Walter F."/>
            <person name="Albersmeier A."/>
            <person name="Kalinowski J."/>
            <person name="Ruckert C."/>
        </authorList>
    </citation>
    <scope>NUCLEOTIDE SEQUENCE</scope>
    <source>
        <strain evidence="10">CGMCC 1.10998</strain>
    </source>
</reference>
<comment type="function">
    <text evidence="8">Transfers a GMP moiety from GTP to Mo-molybdopterin (Mo-MPT) cofactor (Moco or molybdenum cofactor) to form Mo-molybdopterin guanine dinucleotide (Mo-MGD) cofactor.</text>
</comment>
<keyword evidence="11" id="KW-1185">Reference proteome</keyword>
<evidence type="ECO:0000256" key="1">
    <source>
        <dbReference type="ARBA" id="ARBA00022490"/>
    </source>
</evidence>
<accession>A0A916XSA8</accession>
<dbReference type="EC" id="2.7.7.77" evidence="8"/>
<evidence type="ECO:0000256" key="7">
    <source>
        <dbReference type="ARBA" id="ARBA00023150"/>
    </source>
</evidence>
<keyword evidence="3 8" id="KW-0479">Metal-binding</keyword>
<keyword evidence="6 8" id="KW-0342">GTP-binding</keyword>
<evidence type="ECO:0000313" key="11">
    <source>
        <dbReference type="Proteomes" id="UP000637423"/>
    </source>
</evidence>
<dbReference type="Pfam" id="PF12804">
    <property type="entry name" value="NTP_transf_3"/>
    <property type="match status" value="1"/>
</dbReference>
<keyword evidence="5 8" id="KW-0460">Magnesium</keyword>
<dbReference type="CDD" id="cd02503">
    <property type="entry name" value="MobA"/>
    <property type="match status" value="1"/>
</dbReference>
<evidence type="ECO:0000313" key="10">
    <source>
        <dbReference type="EMBL" id="GGC99617.1"/>
    </source>
</evidence>
<evidence type="ECO:0000256" key="8">
    <source>
        <dbReference type="HAMAP-Rule" id="MF_00316"/>
    </source>
</evidence>
<dbReference type="InterPro" id="IPR025877">
    <property type="entry name" value="MobA-like_NTP_Trfase"/>
</dbReference>
<feature type="binding site" evidence="8">
    <location>
        <position position="113"/>
    </location>
    <ligand>
        <name>GTP</name>
        <dbReference type="ChEBI" id="CHEBI:37565"/>
    </ligand>
</feature>
<dbReference type="Proteomes" id="UP000637423">
    <property type="component" value="Unassembled WGS sequence"/>
</dbReference>
<dbReference type="SUPFAM" id="SSF53448">
    <property type="entry name" value="Nucleotide-diphospho-sugar transferases"/>
    <property type="match status" value="1"/>
</dbReference>
<dbReference type="Gene3D" id="3.90.550.10">
    <property type="entry name" value="Spore Coat Polysaccharide Biosynthesis Protein SpsA, Chain A"/>
    <property type="match status" value="1"/>
</dbReference>
<dbReference type="InterPro" id="IPR013482">
    <property type="entry name" value="Molybde_CF_guanTrfase"/>
</dbReference>
<keyword evidence="7 8" id="KW-0501">Molybdenum cofactor biosynthesis</keyword>